<name>A0ABN6IZM6_9CLOT</name>
<reference evidence="2" key="1">
    <citation type="submission" date="2021-07" db="EMBL/GenBank/DDBJ databases">
        <title>Complete genome sequencing of a Clostridium isolate.</title>
        <authorList>
            <person name="Ueki A."/>
            <person name="Tonouchi A."/>
        </authorList>
    </citation>
    <scope>NUCLEOTIDE SEQUENCE [LARGE SCALE GENOMIC DNA]</scope>
    <source>
        <strain evidence="2">C5S11</strain>
    </source>
</reference>
<evidence type="ECO:0000313" key="1">
    <source>
        <dbReference type="EMBL" id="BCZ47571.1"/>
    </source>
</evidence>
<keyword evidence="2" id="KW-1185">Reference proteome</keyword>
<dbReference type="EMBL" id="AP024849">
    <property type="protein sequence ID" value="BCZ47571.1"/>
    <property type="molecule type" value="Genomic_DNA"/>
</dbReference>
<protein>
    <submittedName>
        <fullName evidence="1">Uncharacterized protein</fullName>
    </submittedName>
</protein>
<accession>A0ABN6IZM6</accession>
<dbReference type="RefSeq" id="WP_224033899.1">
    <property type="nucleotide sequence ID" value="NZ_AP024849.1"/>
</dbReference>
<dbReference type="Proteomes" id="UP000824633">
    <property type="component" value="Chromosome"/>
</dbReference>
<gene>
    <name evidence="1" type="ORF">psyc5s11_36380</name>
</gene>
<proteinExistence type="predicted"/>
<organism evidence="1 2">
    <name type="scientific">Clostridium gelidum</name>
    <dbReference type="NCBI Taxonomy" id="704125"/>
    <lineage>
        <taxon>Bacteria</taxon>
        <taxon>Bacillati</taxon>
        <taxon>Bacillota</taxon>
        <taxon>Clostridia</taxon>
        <taxon>Eubacteriales</taxon>
        <taxon>Clostridiaceae</taxon>
        <taxon>Clostridium</taxon>
    </lineage>
</organism>
<evidence type="ECO:0000313" key="2">
    <source>
        <dbReference type="Proteomes" id="UP000824633"/>
    </source>
</evidence>
<sequence length="361" mass="43446">MEFDCEEFEQFKKEFEKILVEIFPCHEQHKYHDYYEGEFNYHQCNKCPTSEKSYMECELIKSKLYDFIDEINKRENTEYTLVKCLDVHKKGKKNKPIKRKPEMELVDVKNINNRMLIEAKSLHIDGNKIKNEASFRELSGYLESCISNSLDNNITNFFEENCCILYIDTDIDWGKNEKALNYNCVYDEMIKCINTNFHIDGKIGELYQEFFESKEVINEKLMSKQFLEFCKSKIESGYDFAIGKINFTFGVCNELDDEEIKNGLMIRGKIREVLRYDKNKAFENIEKFLKQTQEKFKNCDEYMHKRKILIISNEAYYPNENVMELIKTFELPQEIDEVWYSFYEKYECPKMIYKKVLYKIE</sequence>